<dbReference type="RefSeq" id="WP_069936667.1">
    <property type="nucleotide sequence ID" value="NZ_MAMP01000001.1"/>
</dbReference>
<keyword evidence="2" id="KW-1185">Reference proteome</keyword>
<name>A0A1E7DTV8_9BACI</name>
<comment type="caution">
    <text evidence="1">The sequence shown here is derived from an EMBL/GenBank/DDBJ whole genome shotgun (WGS) entry which is preliminary data.</text>
</comment>
<dbReference type="OrthoDB" id="9803436at2"/>
<dbReference type="EMBL" id="MAMP01000001">
    <property type="protein sequence ID" value="OES46501.1"/>
    <property type="molecule type" value="Genomic_DNA"/>
</dbReference>
<reference evidence="1 2" key="1">
    <citation type="submission" date="2016-06" db="EMBL/GenBank/DDBJ databases">
        <title>Domibacillus iocasae genome sequencing.</title>
        <authorList>
            <person name="Verma A."/>
            <person name="Pal Y."/>
            <person name="Ojha A.K."/>
            <person name="Krishnamurthi S."/>
        </authorList>
    </citation>
    <scope>NUCLEOTIDE SEQUENCE [LARGE SCALE GENOMIC DNA]</scope>
    <source>
        <strain evidence="1 2">DSM 29979</strain>
    </source>
</reference>
<dbReference type="STRING" id="1714016.BA724_00105"/>
<organism evidence="1 2">
    <name type="scientific">Domibacillus iocasae</name>
    <dbReference type="NCBI Taxonomy" id="1714016"/>
    <lineage>
        <taxon>Bacteria</taxon>
        <taxon>Bacillati</taxon>
        <taxon>Bacillota</taxon>
        <taxon>Bacilli</taxon>
        <taxon>Bacillales</taxon>
        <taxon>Bacillaceae</taxon>
        <taxon>Domibacillus</taxon>
    </lineage>
</organism>
<evidence type="ECO:0000313" key="1">
    <source>
        <dbReference type="EMBL" id="OES46501.1"/>
    </source>
</evidence>
<dbReference type="AlphaFoldDB" id="A0A1E7DTV8"/>
<evidence type="ECO:0000313" key="2">
    <source>
        <dbReference type="Proteomes" id="UP000095658"/>
    </source>
</evidence>
<proteinExistence type="predicted"/>
<accession>A0A1E7DTV8</accession>
<sequence length="69" mass="7856">MRTPADLKTPNGDALPIEERDCTEITEVNGMRAAPNERDMTSLLRCFFIRKAEGAWSRTAFKTYTSLLF</sequence>
<dbReference type="Proteomes" id="UP000095658">
    <property type="component" value="Unassembled WGS sequence"/>
</dbReference>
<gene>
    <name evidence="1" type="ORF">BA724_00105</name>
</gene>
<protein>
    <submittedName>
        <fullName evidence="1">Uncharacterized protein</fullName>
    </submittedName>
</protein>